<dbReference type="SUPFAM" id="SSF103025">
    <property type="entry name" value="Folate-binding domain"/>
    <property type="match status" value="1"/>
</dbReference>
<feature type="domain" description="Aminomethyltransferase C-terminal" evidence="9">
    <location>
        <begin position="303"/>
        <end position="378"/>
    </location>
</feature>
<dbReference type="InterPro" id="IPR027266">
    <property type="entry name" value="TrmE/GcvT-like"/>
</dbReference>
<feature type="binding site" evidence="7">
    <location>
        <position position="215"/>
    </location>
    <ligand>
        <name>substrate</name>
    </ligand>
</feature>
<dbReference type="InterPro" id="IPR029043">
    <property type="entry name" value="GcvT/YgfZ_C"/>
</dbReference>
<dbReference type="Gene3D" id="3.30.1360.120">
    <property type="entry name" value="Probable tRNA modification gtpase trme, domain 1"/>
    <property type="match status" value="1"/>
</dbReference>
<evidence type="ECO:0000256" key="3">
    <source>
        <dbReference type="ARBA" id="ARBA00022576"/>
    </source>
</evidence>
<dbReference type="GO" id="GO:0032259">
    <property type="term" value="P:methylation"/>
    <property type="evidence" value="ECO:0007669"/>
    <property type="project" value="UniProtKB-KW"/>
</dbReference>
<evidence type="ECO:0000256" key="1">
    <source>
        <dbReference type="ARBA" id="ARBA00008609"/>
    </source>
</evidence>
<keyword evidence="3" id="KW-0032">Aminotransferase</keyword>
<comment type="catalytic activity">
    <reaction evidence="6">
        <text>N(6)-[(R)-S(8)-aminomethyldihydrolipoyl]-L-lysyl-[protein] + (6S)-5,6,7,8-tetrahydrofolate = N(6)-[(R)-dihydrolipoyl]-L-lysyl-[protein] + (6R)-5,10-methylene-5,6,7,8-tetrahydrofolate + NH4(+)</text>
        <dbReference type="Rhea" id="RHEA:16945"/>
        <dbReference type="Rhea" id="RHEA-COMP:10475"/>
        <dbReference type="Rhea" id="RHEA-COMP:10492"/>
        <dbReference type="ChEBI" id="CHEBI:15636"/>
        <dbReference type="ChEBI" id="CHEBI:28938"/>
        <dbReference type="ChEBI" id="CHEBI:57453"/>
        <dbReference type="ChEBI" id="CHEBI:83100"/>
        <dbReference type="ChEBI" id="CHEBI:83143"/>
        <dbReference type="EC" id="2.1.2.10"/>
    </reaction>
</comment>
<evidence type="ECO:0000259" key="8">
    <source>
        <dbReference type="Pfam" id="PF01571"/>
    </source>
</evidence>
<sequence length="389" mass="40830">MAETSPTNLKTTPLYEQHLAANGRMVPFGGYSLPVQYPSGIMTEHKWCREHAGLFDVSHMGPSFLLLNNPSGDAEADHAAVAAIIEPLICGDIAGLKPGQIRYTLLLNETGGVIDDLMVGRSPLVGGALYVVVNAGTKDGDFARIEAAAGDKAKLTRADADNALLALQGPEAVAVMTALAPGAERLGFMQYASFDFAGEKITVARSGYTGEDGFEILVPNAVAATLWDALLADERVKPIGLGARDSLRLEAGLPLYGHDLDDTISPIEAGLGFAVSKRRREAADFPGAARILAEREGKLSRIRVGLIVEGAPAREGAEILDASGTAIGVVTSGGFAPSLGKAIALGFVPPAYAEHGSKLQVSVRGRAQPAEVVPTPFVPHRYFRQPKAS</sequence>
<dbReference type="NCBIfam" id="NF001567">
    <property type="entry name" value="PRK00389.1"/>
    <property type="match status" value="1"/>
</dbReference>
<dbReference type="GO" id="GO:0005960">
    <property type="term" value="C:glycine cleavage complex"/>
    <property type="evidence" value="ECO:0007669"/>
    <property type="project" value="InterPro"/>
</dbReference>
<dbReference type="Pfam" id="PF01571">
    <property type="entry name" value="GCV_T"/>
    <property type="match status" value="1"/>
</dbReference>
<dbReference type="PANTHER" id="PTHR43757">
    <property type="entry name" value="AMINOMETHYLTRANSFERASE"/>
    <property type="match status" value="1"/>
</dbReference>
<dbReference type="GO" id="GO:0008168">
    <property type="term" value="F:methyltransferase activity"/>
    <property type="evidence" value="ECO:0007669"/>
    <property type="project" value="UniProtKB-KW"/>
</dbReference>
<dbReference type="EMBL" id="FOMB01000003">
    <property type="protein sequence ID" value="SFC30361.1"/>
    <property type="molecule type" value="Genomic_DNA"/>
</dbReference>
<dbReference type="GO" id="GO:0008483">
    <property type="term" value="F:transaminase activity"/>
    <property type="evidence" value="ECO:0007669"/>
    <property type="project" value="UniProtKB-KW"/>
</dbReference>
<dbReference type="InterPro" id="IPR006223">
    <property type="entry name" value="GcvT"/>
</dbReference>
<evidence type="ECO:0000256" key="6">
    <source>
        <dbReference type="ARBA" id="ARBA00047665"/>
    </source>
</evidence>
<dbReference type="Pfam" id="PF08669">
    <property type="entry name" value="GCV_T_C"/>
    <property type="match status" value="1"/>
</dbReference>
<evidence type="ECO:0000313" key="13">
    <source>
        <dbReference type="Proteomes" id="UP000182258"/>
    </source>
</evidence>
<protein>
    <recommendedName>
        <fullName evidence="2">aminomethyltransferase</fullName>
        <ecNumber evidence="2">2.1.2.10</ecNumber>
    </recommendedName>
    <alternativeName>
        <fullName evidence="5">Glycine cleavage system T protein</fullName>
    </alternativeName>
</protein>
<evidence type="ECO:0000256" key="7">
    <source>
        <dbReference type="PIRSR" id="PIRSR006487-1"/>
    </source>
</evidence>
<dbReference type="Gene3D" id="2.40.30.110">
    <property type="entry name" value="Aminomethyltransferase beta-barrel domains"/>
    <property type="match status" value="1"/>
</dbReference>
<organism evidence="11 13">
    <name type="scientific">Devosia psychrophila</name>
    <dbReference type="NCBI Taxonomy" id="728005"/>
    <lineage>
        <taxon>Bacteria</taxon>
        <taxon>Pseudomonadati</taxon>
        <taxon>Pseudomonadota</taxon>
        <taxon>Alphaproteobacteria</taxon>
        <taxon>Hyphomicrobiales</taxon>
        <taxon>Devosiaceae</taxon>
        <taxon>Devosia</taxon>
    </lineage>
</organism>
<dbReference type="GO" id="GO:0006546">
    <property type="term" value="P:glycine catabolic process"/>
    <property type="evidence" value="ECO:0007669"/>
    <property type="project" value="InterPro"/>
</dbReference>
<dbReference type="STRING" id="728005.SAMN04488059_103312"/>
<keyword evidence="11" id="KW-0489">Methyltransferase</keyword>
<dbReference type="EC" id="2.1.2.10" evidence="2"/>
<dbReference type="InterPro" id="IPR013977">
    <property type="entry name" value="GcvT_C"/>
</dbReference>
<name>A0A0F5PXM1_9HYPH</name>
<dbReference type="PATRIC" id="fig|728005.3.peg.4456"/>
<dbReference type="PANTHER" id="PTHR43757:SF2">
    <property type="entry name" value="AMINOMETHYLTRANSFERASE, MITOCHONDRIAL"/>
    <property type="match status" value="1"/>
</dbReference>
<dbReference type="Gene3D" id="3.30.70.1400">
    <property type="entry name" value="Aminomethyltransferase beta-barrel domains"/>
    <property type="match status" value="1"/>
</dbReference>
<evidence type="ECO:0000256" key="5">
    <source>
        <dbReference type="ARBA" id="ARBA00031395"/>
    </source>
</evidence>
<dbReference type="EMBL" id="LAPV01000093">
    <property type="protein sequence ID" value="KKC33131.1"/>
    <property type="molecule type" value="Genomic_DNA"/>
</dbReference>
<comment type="similarity">
    <text evidence="1">Belongs to the GcvT family.</text>
</comment>
<evidence type="ECO:0000313" key="12">
    <source>
        <dbReference type="Proteomes" id="UP000033519"/>
    </source>
</evidence>
<dbReference type="GO" id="GO:0004047">
    <property type="term" value="F:aminomethyltransferase activity"/>
    <property type="evidence" value="ECO:0007669"/>
    <property type="project" value="UniProtKB-EC"/>
</dbReference>
<evidence type="ECO:0000259" key="9">
    <source>
        <dbReference type="Pfam" id="PF08669"/>
    </source>
</evidence>
<dbReference type="Proteomes" id="UP000033519">
    <property type="component" value="Unassembled WGS sequence"/>
</dbReference>
<dbReference type="RefSeq" id="WP_046170619.1">
    <property type="nucleotide sequence ID" value="NZ_FOMB01000003.1"/>
</dbReference>
<dbReference type="InterPro" id="IPR028896">
    <property type="entry name" value="GcvT/YgfZ/DmdA"/>
</dbReference>
<reference evidence="11 13" key="2">
    <citation type="submission" date="2016-10" db="EMBL/GenBank/DDBJ databases">
        <authorList>
            <person name="de Groot N.N."/>
        </authorList>
    </citation>
    <scope>NUCLEOTIDE SEQUENCE [LARGE SCALE GENOMIC DNA]</scope>
    <source>
        <strain evidence="11 13">CGMCC 1.10210</strain>
    </source>
</reference>
<dbReference type="Proteomes" id="UP000182258">
    <property type="component" value="Unassembled WGS sequence"/>
</dbReference>
<keyword evidence="4 11" id="KW-0808">Transferase</keyword>
<dbReference type="AlphaFoldDB" id="A0A0F5PXM1"/>
<dbReference type="Gene3D" id="4.10.1250.10">
    <property type="entry name" value="Aminomethyltransferase fragment"/>
    <property type="match status" value="1"/>
</dbReference>
<evidence type="ECO:0000313" key="10">
    <source>
        <dbReference type="EMBL" id="KKC33131.1"/>
    </source>
</evidence>
<evidence type="ECO:0000256" key="4">
    <source>
        <dbReference type="ARBA" id="ARBA00022679"/>
    </source>
</evidence>
<dbReference type="OrthoDB" id="9774591at2"/>
<dbReference type="NCBIfam" id="TIGR00528">
    <property type="entry name" value="gcvT"/>
    <property type="match status" value="1"/>
</dbReference>
<dbReference type="PIRSF" id="PIRSF006487">
    <property type="entry name" value="GcvT"/>
    <property type="match status" value="1"/>
</dbReference>
<accession>A0A0F5PXM1</accession>
<proteinExistence type="inferred from homology"/>
<evidence type="ECO:0000313" key="11">
    <source>
        <dbReference type="EMBL" id="SFC30361.1"/>
    </source>
</evidence>
<evidence type="ECO:0000256" key="2">
    <source>
        <dbReference type="ARBA" id="ARBA00012616"/>
    </source>
</evidence>
<dbReference type="SUPFAM" id="SSF101790">
    <property type="entry name" value="Aminomethyltransferase beta-barrel domain"/>
    <property type="match status" value="1"/>
</dbReference>
<reference evidence="10 12" key="1">
    <citation type="submission" date="2015-03" db="EMBL/GenBank/DDBJ databases">
        <authorList>
            <person name="Lepp D."/>
            <person name="Hassan Y.I."/>
            <person name="Li X.-Z."/>
            <person name="Zhou T."/>
        </authorList>
    </citation>
    <scope>NUCLEOTIDE SEQUENCE [LARGE SCALE GENOMIC DNA]</scope>
    <source>
        <strain evidence="10 12">Cr7-05</strain>
    </source>
</reference>
<dbReference type="InterPro" id="IPR006222">
    <property type="entry name" value="GCVT_N"/>
</dbReference>
<keyword evidence="12" id="KW-1185">Reference proteome</keyword>
<gene>
    <name evidence="11" type="ORF">SAMN04488059_103312</name>
    <name evidence="10" type="ORF">WH91_08700</name>
</gene>
<feature type="domain" description="GCVT N-terminal" evidence="8">
    <location>
        <begin position="14"/>
        <end position="278"/>
    </location>
</feature>